<dbReference type="PROSITE" id="PS51257">
    <property type="entry name" value="PROKAR_LIPOPROTEIN"/>
    <property type="match status" value="1"/>
</dbReference>
<dbReference type="EMBL" id="JPVQ01000023">
    <property type="protein sequence ID" value="KGR90239.1"/>
    <property type="molecule type" value="Genomic_DNA"/>
</dbReference>
<dbReference type="RefSeq" id="WP_036177401.1">
    <property type="nucleotide sequence ID" value="NZ_AVCZ01000023.1"/>
</dbReference>
<proteinExistence type="predicted"/>
<reference evidence="1 2" key="1">
    <citation type="submission" date="2014-02" db="EMBL/GenBank/DDBJ databases">
        <title>Draft genome sequence of Lysinibacillus massiliensis CCUG 49529.</title>
        <authorList>
            <person name="Zhang F."/>
            <person name="Wang G."/>
            <person name="Zhang L."/>
        </authorList>
    </citation>
    <scope>NUCLEOTIDE SEQUENCE [LARGE SCALE GENOMIC DNA]</scope>
    <source>
        <strain evidence="1 2">CCUG 49529</strain>
    </source>
</reference>
<evidence type="ECO:0000313" key="2">
    <source>
        <dbReference type="Proteomes" id="UP000030595"/>
    </source>
</evidence>
<protein>
    <submittedName>
        <fullName evidence="1">Uncharacterized protein</fullName>
    </submittedName>
</protein>
<dbReference type="AlphaFoldDB" id="A0A0A3IZP2"/>
<sequence>MEKTFIRFVAAVLYLCFVFNLFSLSACTEFNAEMKVDPGYTGQIDGYVPGTSSNGQLVYKVTDDGSGQTWYRYVPVGAMVPAKVGWHFITRDWKGQ</sequence>
<evidence type="ECO:0000313" key="1">
    <source>
        <dbReference type="EMBL" id="KGR90239.1"/>
    </source>
</evidence>
<accession>A0A0A3IZP2</accession>
<dbReference type="Proteomes" id="UP000030595">
    <property type="component" value="Unassembled WGS sequence"/>
</dbReference>
<keyword evidence="2" id="KW-1185">Reference proteome</keyword>
<gene>
    <name evidence="1" type="ORF">CD30_12795</name>
</gene>
<name>A0A0A3IZP2_9BACL</name>
<organism evidence="1 2">
    <name type="scientific">Ureibacillus massiliensis 4400831 = CIP 108448 = CCUG 49529</name>
    <dbReference type="NCBI Taxonomy" id="1211035"/>
    <lineage>
        <taxon>Bacteria</taxon>
        <taxon>Bacillati</taxon>
        <taxon>Bacillota</taxon>
        <taxon>Bacilli</taxon>
        <taxon>Bacillales</taxon>
        <taxon>Caryophanaceae</taxon>
        <taxon>Ureibacillus</taxon>
    </lineage>
</organism>
<comment type="caution">
    <text evidence="1">The sequence shown here is derived from an EMBL/GenBank/DDBJ whole genome shotgun (WGS) entry which is preliminary data.</text>
</comment>